<dbReference type="Proteomes" id="UP000661649">
    <property type="component" value="Unassembled WGS sequence"/>
</dbReference>
<dbReference type="SUPFAM" id="SSF51215">
    <property type="entry name" value="Regulatory protein AraC"/>
    <property type="match status" value="1"/>
</dbReference>
<dbReference type="PANTHER" id="PTHR43280:SF28">
    <property type="entry name" value="HTH-TYPE TRANSCRIPTIONAL ACTIVATOR RHAS"/>
    <property type="match status" value="1"/>
</dbReference>
<proteinExistence type="predicted"/>
<dbReference type="InterPro" id="IPR037923">
    <property type="entry name" value="HTH-like"/>
</dbReference>
<dbReference type="RefSeq" id="WP_117457130.1">
    <property type="nucleotide sequence ID" value="NZ_JACRTP010000004.1"/>
</dbReference>
<keyword evidence="3" id="KW-0804">Transcription</keyword>
<organism evidence="5 6">
    <name type="scientific">Blautia stercoris</name>
    <dbReference type="NCBI Taxonomy" id="871664"/>
    <lineage>
        <taxon>Bacteria</taxon>
        <taxon>Bacillati</taxon>
        <taxon>Bacillota</taxon>
        <taxon>Clostridia</taxon>
        <taxon>Lachnospirales</taxon>
        <taxon>Lachnospiraceae</taxon>
        <taxon>Blautia</taxon>
    </lineage>
</organism>
<evidence type="ECO:0000256" key="1">
    <source>
        <dbReference type="ARBA" id="ARBA00023015"/>
    </source>
</evidence>
<evidence type="ECO:0000313" key="5">
    <source>
        <dbReference type="EMBL" id="MBC8629023.1"/>
    </source>
</evidence>
<feature type="domain" description="HTH araC/xylS-type" evidence="4">
    <location>
        <begin position="198"/>
        <end position="296"/>
    </location>
</feature>
<keyword evidence="6" id="KW-1185">Reference proteome</keyword>
<dbReference type="InterPro" id="IPR018060">
    <property type="entry name" value="HTH_AraC"/>
</dbReference>
<dbReference type="InterPro" id="IPR003313">
    <property type="entry name" value="AraC-bd"/>
</dbReference>
<dbReference type="PRINTS" id="PR00032">
    <property type="entry name" value="HTHARAC"/>
</dbReference>
<evidence type="ECO:0000259" key="4">
    <source>
        <dbReference type="PROSITE" id="PS01124"/>
    </source>
</evidence>
<dbReference type="PROSITE" id="PS00041">
    <property type="entry name" value="HTH_ARAC_FAMILY_1"/>
    <property type="match status" value="1"/>
</dbReference>
<accession>A0ABR7PCR2</accession>
<evidence type="ECO:0000313" key="6">
    <source>
        <dbReference type="Proteomes" id="UP000661649"/>
    </source>
</evidence>
<evidence type="ECO:0000256" key="2">
    <source>
        <dbReference type="ARBA" id="ARBA00023125"/>
    </source>
</evidence>
<sequence length="301" mass="35633">MDYNTYYNKILTDENMMETIQHGRSDYPFHFYYDNLSLFDFNCIEWHWHNEFEFVFVEKGNAIFWAGEKQFSITEGQGFWVNSGILHRFYSEKGAVIPNFLLLPTFIAASNSRIYQKYIEPIKKSALDCLFFSPEIPWQKEALHIMRKIISLQIEEGEMELLTSCLVQKLWYLIYSHIKEELSKEKQVNIVSSQGRLQLMLQYIHQNFNQKLSLEEIAEQAMVSKSTALNLFHRYLHDTPVHYLLKYRLQEAAILLTTTKKKVIVIAENVGFETVDYFCKQFKKYYGVTPTEYRIQKAAAL</sequence>
<comment type="caution">
    <text evidence="5">The sequence shown here is derived from an EMBL/GenBank/DDBJ whole genome shotgun (WGS) entry which is preliminary data.</text>
</comment>
<dbReference type="Gene3D" id="1.10.10.60">
    <property type="entry name" value="Homeodomain-like"/>
    <property type="match status" value="2"/>
</dbReference>
<dbReference type="SMART" id="SM00342">
    <property type="entry name" value="HTH_ARAC"/>
    <property type="match status" value="1"/>
</dbReference>
<dbReference type="CDD" id="cd02208">
    <property type="entry name" value="cupin_RmlC-like"/>
    <property type="match status" value="1"/>
</dbReference>
<dbReference type="EMBL" id="JACRTP010000004">
    <property type="protein sequence ID" value="MBC8629023.1"/>
    <property type="molecule type" value="Genomic_DNA"/>
</dbReference>
<keyword evidence="2" id="KW-0238">DNA-binding</keyword>
<dbReference type="SUPFAM" id="SSF46689">
    <property type="entry name" value="Homeodomain-like"/>
    <property type="match status" value="2"/>
</dbReference>
<evidence type="ECO:0000256" key="3">
    <source>
        <dbReference type="ARBA" id="ARBA00023163"/>
    </source>
</evidence>
<dbReference type="PROSITE" id="PS01124">
    <property type="entry name" value="HTH_ARAC_FAMILY_2"/>
    <property type="match status" value="1"/>
</dbReference>
<dbReference type="Pfam" id="PF12833">
    <property type="entry name" value="HTH_18"/>
    <property type="match status" value="1"/>
</dbReference>
<dbReference type="InterPro" id="IPR009057">
    <property type="entry name" value="Homeodomain-like_sf"/>
</dbReference>
<dbReference type="Pfam" id="PF02311">
    <property type="entry name" value="AraC_binding"/>
    <property type="match status" value="1"/>
</dbReference>
<name>A0ABR7PCR2_9FIRM</name>
<reference evidence="5 6" key="1">
    <citation type="submission" date="2020-08" db="EMBL/GenBank/DDBJ databases">
        <title>Genome public.</title>
        <authorList>
            <person name="Liu C."/>
            <person name="Sun Q."/>
        </authorList>
    </citation>
    <scope>NUCLEOTIDE SEQUENCE [LARGE SCALE GENOMIC DNA]</scope>
    <source>
        <strain evidence="5 6">3_YM_SP_D4_24.mj</strain>
    </source>
</reference>
<dbReference type="InterPro" id="IPR020449">
    <property type="entry name" value="Tscrpt_reg_AraC-type_HTH"/>
</dbReference>
<dbReference type="Gene3D" id="2.60.120.10">
    <property type="entry name" value="Jelly Rolls"/>
    <property type="match status" value="1"/>
</dbReference>
<dbReference type="InterPro" id="IPR014710">
    <property type="entry name" value="RmlC-like_jellyroll"/>
</dbReference>
<dbReference type="InterPro" id="IPR018062">
    <property type="entry name" value="HTH_AraC-typ_CS"/>
</dbReference>
<gene>
    <name evidence="5" type="ORF">H8712_10455</name>
</gene>
<dbReference type="PANTHER" id="PTHR43280">
    <property type="entry name" value="ARAC-FAMILY TRANSCRIPTIONAL REGULATOR"/>
    <property type="match status" value="1"/>
</dbReference>
<protein>
    <submittedName>
        <fullName evidence="5">Helix-turn-helix transcriptional regulator</fullName>
    </submittedName>
</protein>
<keyword evidence="1" id="KW-0805">Transcription regulation</keyword>